<evidence type="ECO:0000256" key="1">
    <source>
        <dbReference type="SAM" id="MobiDB-lite"/>
    </source>
</evidence>
<reference evidence="3 4" key="1">
    <citation type="journal article" date="2019" name="Int. J. Syst. Evol. Microbiol.">
        <title>The Global Catalogue of Microorganisms (GCM) 10K type strain sequencing project: providing services to taxonomists for standard genome sequencing and annotation.</title>
        <authorList>
            <consortium name="The Broad Institute Genomics Platform"/>
            <consortium name="The Broad Institute Genome Sequencing Center for Infectious Disease"/>
            <person name="Wu L."/>
            <person name="Ma J."/>
        </authorList>
    </citation>
    <scope>NUCLEOTIDE SEQUENCE [LARGE SCALE GENOMIC DNA]</scope>
    <source>
        <strain evidence="3 4">JCM 16034</strain>
    </source>
</reference>
<keyword evidence="2" id="KW-0472">Membrane</keyword>
<feature type="transmembrane region" description="Helical" evidence="2">
    <location>
        <begin position="6"/>
        <end position="28"/>
    </location>
</feature>
<gene>
    <name evidence="3" type="ORF">GCM10009849_30130</name>
</gene>
<protein>
    <recommendedName>
        <fullName evidence="5">DUF4760 domain-containing protein</fullName>
    </recommendedName>
</protein>
<organism evidence="3 4">
    <name type="scientific">Sinomonas flava</name>
    <dbReference type="NCBI Taxonomy" id="496857"/>
    <lineage>
        <taxon>Bacteria</taxon>
        <taxon>Bacillati</taxon>
        <taxon>Actinomycetota</taxon>
        <taxon>Actinomycetes</taxon>
        <taxon>Micrococcales</taxon>
        <taxon>Micrococcaceae</taxon>
        <taxon>Sinomonas</taxon>
    </lineage>
</organism>
<dbReference type="RefSeq" id="WP_344300594.1">
    <property type="nucleotide sequence ID" value="NZ_BAAAQW010000010.1"/>
</dbReference>
<keyword evidence="4" id="KW-1185">Reference proteome</keyword>
<feature type="region of interest" description="Disordered" evidence="1">
    <location>
        <begin position="217"/>
        <end position="236"/>
    </location>
</feature>
<evidence type="ECO:0000313" key="3">
    <source>
        <dbReference type="EMBL" id="GAA2202293.1"/>
    </source>
</evidence>
<dbReference type="EMBL" id="BAAAQW010000010">
    <property type="protein sequence ID" value="GAA2202293.1"/>
    <property type="molecule type" value="Genomic_DNA"/>
</dbReference>
<comment type="caution">
    <text evidence="3">The sequence shown here is derived from an EMBL/GenBank/DDBJ whole genome shotgun (WGS) entry which is preliminary data.</text>
</comment>
<proteinExistence type="predicted"/>
<evidence type="ECO:0000313" key="4">
    <source>
        <dbReference type="Proteomes" id="UP001500432"/>
    </source>
</evidence>
<evidence type="ECO:0008006" key="5">
    <source>
        <dbReference type="Google" id="ProtNLM"/>
    </source>
</evidence>
<keyword evidence="2" id="KW-1133">Transmembrane helix</keyword>
<dbReference type="Proteomes" id="UP001500432">
    <property type="component" value="Unassembled WGS sequence"/>
</dbReference>
<accession>A0ABN3BZV9</accession>
<evidence type="ECO:0000256" key="2">
    <source>
        <dbReference type="SAM" id="Phobius"/>
    </source>
</evidence>
<sequence length="236" mass="27425">MDLDLLTVLIAVGGMATGVGAIWAAWVARRQLRAHAEFVEEQNVLMRRQTELTAQSVAAQLKSLQLRDERERIRLEVSVMSQLWEEWTGPIFQRYRRASFQYFLDHYLVDGQLREPQYIDGATRALFNFYSELGYLTRTGVLRAERVLDLHGNSIRHGWALWRPAAMREREMWSDPARYADFEYLYGLAVKYRDRGEPSQEELLLFLRKQGRTEEEMLAAAESPLPARERAAPTDS</sequence>
<feature type="compositionally biased region" description="Basic and acidic residues" evidence="1">
    <location>
        <begin position="227"/>
        <end position="236"/>
    </location>
</feature>
<keyword evidence="2" id="KW-0812">Transmembrane</keyword>
<name>A0ABN3BZV9_9MICC</name>